<proteinExistence type="predicted"/>
<reference evidence="1 2" key="1">
    <citation type="submission" date="2008-12" db="EMBL/GenBank/DDBJ databases">
        <authorList>
            <person name="Fulton L."/>
            <person name="Clifton S."/>
            <person name="Fulton B."/>
            <person name="Xu J."/>
            <person name="Minx P."/>
            <person name="Pepin K.H."/>
            <person name="Johnson M."/>
            <person name="Bhonagiri V."/>
            <person name="Nash W.E."/>
            <person name="Mardis E.R."/>
            <person name="Wilson R.K."/>
        </authorList>
    </citation>
    <scope>NUCLEOTIDE SEQUENCE [LARGE SCALE GENOMIC DNA]</scope>
    <source>
        <strain evidence="1 2">DSM 12042</strain>
    </source>
</reference>
<protein>
    <submittedName>
        <fullName evidence="1">Uncharacterized protein</fullName>
    </submittedName>
</protein>
<evidence type="ECO:0000313" key="1">
    <source>
        <dbReference type="EMBL" id="EEF66366.1"/>
    </source>
</evidence>
<comment type="caution">
    <text evidence="1">The sequence shown here is derived from an EMBL/GenBank/DDBJ whole genome shotgun (WGS) entry which is preliminary data.</text>
</comment>
<reference evidence="1 2" key="2">
    <citation type="submission" date="2009-02" db="EMBL/GenBank/DDBJ databases">
        <title>Draft genome sequence of Holdemania filiformis DSM 12042.</title>
        <authorList>
            <person name="Sudarsanam P."/>
            <person name="Ley R."/>
            <person name="Guruge J."/>
            <person name="Turnbaugh P.J."/>
            <person name="Mahowald M."/>
            <person name="Liep D."/>
            <person name="Gordon J."/>
        </authorList>
    </citation>
    <scope>NUCLEOTIDE SEQUENCE [LARGE SCALE GENOMIC DNA]</scope>
    <source>
        <strain evidence="1 2">DSM 12042</strain>
    </source>
</reference>
<dbReference type="HOGENOM" id="CLU_2508200_0_0_9"/>
<organism evidence="1 2">
    <name type="scientific">Holdemania filiformis DSM 12042</name>
    <dbReference type="NCBI Taxonomy" id="545696"/>
    <lineage>
        <taxon>Bacteria</taxon>
        <taxon>Bacillati</taxon>
        <taxon>Bacillota</taxon>
        <taxon>Erysipelotrichia</taxon>
        <taxon>Erysipelotrichales</taxon>
        <taxon>Erysipelotrichaceae</taxon>
        <taxon>Holdemania</taxon>
    </lineage>
</organism>
<name>B9YCD7_9FIRM</name>
<dbReference type="Proteomes" id="UP000005950">
    <property type="component" value="Unassembled WGS sequence"/>
</dbReference>
<dbReference type="EMBL" id="ACCF01000219">
    <property type="protein sequence ID" value="EEF66366.1"/>
    <property type="molecule type" value="Genomic_DNA"/>
</dbReference>
<sequence>MYLKLTLSAILSFRKTAFFSLVFELKFYNAGRDENLGRKKTKNGSCYRSYKRIRSLKEGSDRFRKTVFFVFIFEIWEINRFRGKL</sequence>
<dbReference type="STRING" id="545696.HOLDEFILI_03496"/>
<gene>
    <name evidence="1" type="ORF">HOLDEFILI_03496</name>
</gene>
<accession>B9YCD7</accession>
<dbReference type="AlphaFoldDB" id="B9YCD7"/>
<evidence type="ECO:0000313" key="2">
    <source>
        <dbReference type="Proteomes" id="UP000005950"/>
    </source>
</evidence>